<protein>
    <recommendedName>
        <fullName evidence="2">DUF5683 domain-containing protein</fullName>
    </recommendedName>
</protein>
<keyword evidence="4" id="KW-1185">Reference proteome</keyword>
<dbReference type="Pfam" id="PF18935">
    <property type="entry name" value="DUF5683"/>
    <property type="match status" value="1"/>
</dbReference>
<organism evidence="3 4">
    <name type="scientific">Flavobacterium proteolyticum</name>
    <dbReference type="NCBI Taxonomy" id="2911683"/>
    <lineage>
        <taxon>Bacteria</taxon>
        <taxon>Pseudomonadati</taxon>
        <taxon>Bacteroidota</taxon>
        <taxon>Flavobacteriia</taxon>
        <taxon>Flavobacteriales</taxon>
        <taxon>Flavobacteriaceae</taxon>
        <taxon>Flavobacterium</taxon>
    </lineage>
</organism>
<evidence type="ECO:0000256" key="1">
    <source>
        <dbReference type="SAM" id="SignalP"/>
    </source>
</evidence>
<feature type="chain" id="PRO_5045127119" description="DUF5683 domain-containing protein" evidence="1">
    <location>
        <begin position="22"/>
        <end position="186"/>
    </location>
</feature>
<dbReference type="EMBL" id="JADFTZ010000001">
    <property type="protein sequence ID" value="MBE9575125.1"/>
    <property type="molecule type" value="Genomic_DNA"/>
</dbReference>
<sequence length="186" mass="21625">MRKLHYIFIFTCLFLSFKGRAQEEMTLKTQDTVKAVIDPNRPARAAFYSALVPGLGQAYNKKYWKVPIVYIGLGVGIYSYTWNQKKYQGFRDEYKRRLDGTSDPNHPIYGGLDNDRLIRGQKFHQRNRDLSALITAGIYILNIVDANIDAHLMQFNVNDNLSLKPDMNQNQIDYKFNYGMTLTYSF</sequence>
<feature type="signal peptide" evidence="1">
    <location>
        <begin position="1"/>
        <end position="21"/>
    </location>
</feature>
<name>A0ABR9WMI0_9FLAO</name>
<reference evidence="3 4" key="1">
    <citation type="submission" date="2020-10" db="EMBL/GenBank/DDBJ databases">
        <title>The genome sequence of Flavobacterium aquaticum 1Y8A.</title>
        <authorList>
            <person name="Liu Y."/>
        </authorList>
    </citation>
    <scope>NUCLEOTIDE SEQUENCE [LARGE SCALE GENOMIC DNA]</scope>
    <source>
        <strain evidence="3 4">1Y8A</strain>
    </source>
</reference>
<dbReference type="Proteomes" id="UP000656274">
    <property type="component" value="Unassembled WGS sequence"/>
</dbReference>
<dbReference type="RefSeq" id="WP_194093088.1">
    <property type="nucleotide sequence ID" value="NZ_JADFTZ010000001.1"/>
</dbReference>
<gene>
    <name evidence="3" type="ORF">IM755_00220</name>
</gene>
<evidence type="ECO:0000259" key="2">
    <source>
        <dbReference type="Pfam" id="PF18935"/>
    </source>
</evidence>
<evidence type="ECO:0000313" key="4">
    <source>
        <dbReference type="Proteomes" id="UP000656274"/>
    </source>
</evidence>
<keyword evidence="1" id="KW-0732">Signal</keyword>
<feature type="domain" description="DUF5683" evidence="2">
    <location>
        <begin position="39"/>
        <end position="186"/>
    </location>
</feature>
<evidence type="ECO:0000313" key="3">
    <source>
        <dbReference type="EMBL" id="MBE9575125.1"/>
    </source>
</evidence>
<comment type="caution">
    <text evidence="3">The sequence shown here is derived from an EMBL/GenBank/DDBJ whole genome shotgun (WGS) entry which is preliminary data.</text>
</comment>
<proteinExistence type="predicted"/>
<accession>A0ABR9WMI0</accession>
<dbReference type="InterPro" id="IPR043738">
    <property type="entry name" value="DUF5683"/>
</dbReference>